<keyword evidence="3" id="KW-0812">Transmembrane</keyword>
<evidence type="ECO:0000256" key="1">
    <source>
        <dbReference type="SAM" id="Coils"/>
    </source>
</evidence>
<evidence type="ECO:0000256" key="2">
    <source>
        <dbReference type="SAM" id="MobiDB-lite"/>
    </source>
</evidence>
<organism evidence="4">
    <name type="scientific">Guillardia theta (strain CCMP2712)</name>
    <name type="common">Cryptophyte</name>
    <dbReference type="NCBI Taxonomy" id="905079"/>
    <lineage>
        <taxon>Eukaryota</taxon>
        <taxon>Cryptophyceae</taxon>
        <taxon>Pyrenomonadales</taxon>
        <taxon>Geminigeraceae</taxon>
        <taxon>Guillardia</taxon>
    </lineage>
</organism>
<dbReference type="GeneID" id="17292323"/>
<evidence type="ECO:0000313" key="5">
    <source>
        <dbReference type="EnsemblProtists" id="EKX35584"/>
    </source>
</evidence>
<feature type="compositionally biased region" description="Basic and acidic residues" evidence="2">
    <location>
        <begin position="590"/>
        <end position="606"/>
    </location>
</feature>
<dbReference type="HOGENOM" id="CLU_385647_0_0_1"/>
<feature type="transmembrane region" description="Helical" evidence="3">
    <location>
        <begin position="681"/>
        <end position="707"/>
    </location>
</feature>
<keyword evidence="1" id="KW-0175">Coiled coil</keyword>
<evidence type="ECO:0000313" key="6">
    <source>
        <dbReference type="Proteomes" id="UP000011087"/>
    </source>
</evidence>
<name>L1II12_GUITC</name>
<accession>L1II12</accession>
<dbReference type="Proteomes" id="UP000011087">
    <property type="component" value="Unassembled WGS sequence"/>
</dbReference>
<dbReference type="EMBL" id="JH993088">
    <property type="protein sequence ID" value="EKX35584.1"/>
    <property type="molecule type" value="Genomic_DNA"/>
</dbReference>
<dbReference type="RefSeq" id="XP_005822564.1">
    <property type="nucleotide sequence ID" value="XM_005822507.1"/>
</dbReference>
<feature type="region of interest" description="Disordered" evidence="2">
    <location>
        <begin position="458"/>
        <end position="617"/>
    </location>
</feature>
<keyword evidence="3" id="KW-1133">Transmembrane helix</keyword>
<dbReference type="AlphaFoldDB" id="L1II12"/>
<dbReference type="PaxDb" id="55529-EKX35584"/>
<protein>
    <submittedName>
        <fullName evidence="4 5">Uncharacterized protein</fullName>
    </submittedName>
</protein>
<gene>
    <name evidence="4" type="ORF">GUITHDRAFT_118287</name>
</gene>
<reference evidence="6" key="2">
    <citation type="submission" date="2012-11" db="EMBL/GenBank/DDBJ databases">
        <authorList>
            <person name="Kuo A."/>
            <person name="Curtis B.A."/>
            <person name="Tanifuji G."/>
            <person name="Burki F."/>
            <person name="Gruber A."/>
            <person name="Irimia M."/>
            <person name="Maruyama S."/>
            <person name="Arias M.C."/>
            <person name="Ball S.G."/>
            <person name="Gile G.H."/>
            <person name="Hirakawa Y."/>
            <person name="Hopkins J.F."/>
            <person name="Rensing S.A."/>
            <person name="Schmutz J."/>
            <person name="Symeonidi A."/>
            <person name="Elias M."/>
            <person name="Eveleigh R.J."/>
            <person name="Herman E.K."/>
            <person name="Klute M.J."/>
            <person name="Nakayama T."/>
            <person name="Obornik M."/>
            <person name="Reyes-Prieto A."/>
            <person name="Armbrust E.V."/>
            <person name="Aves S.J."/>
            <person name="Beiko R.G."/>
            <person name="Coutinho P."/>
            <person name="Dacks J.B."/>
            <person name="Durnford D.G."/>
            <person name="Fast N.M."/>
            <person name="Green B.R."/>
            <person name="Grisdale C."/>
            <person name="Hempe F."/>
            <person name="Henrissat B."/>
            <person name="Hoppner M.P."/>
            <person name="Ishida K.-I."/>
            <person name="Kim E."/>
            <person name="Koreny L."/>
            <person name="Kroth P.G."/>
            <person name="Liu Y."/>
            <person name="Malik S.-B."/>
            <person name="Maier U.G."/>
            <person name="McRose D."/>
            <person name="Mock T."/>
            <person name="Neilson J.A."/>
            <person name="Onodera N.T."/>
            <person name="Poole A.M."/>
            <person name="Pritham E.J."/>
            <person name="Richards T.A."/>
            <person name="Rocap G."/>
            <person name="Roy S.W."/>
            <person name="Sarai C."/>
            <person name="Schaack S."/>
            <person name="Shirato S."/>
            <person name="Slamovits C.H."/>
            <person name="Spencer D.F."/>
            <person name="Suzuki S."/>
            <person name="Worden A.Z."/>
            <person name="Zauner S."/>
            <person name="Barry K."/>
            <person name="Bell C."/>
            <person name="Bharti A.K."/>
            <person name="Crow J.A."/>
            <person name="Grimwood J."/>
            <person name="Kramer R."/>
            <person name="Lindquist E."/>
            <person name="Lucas S."/>
            <person name="Salamov A."/>
            <person name="McFadden G.I."/>
            <person name="Lane C.E."/>
            <person name="Keeling P.J."/>
            <person name="Gray M.W."/>
            <person name="Grigoriev I.V."/>
            <person name="Archibald J.M."/>
        </authorList>
    </citation>
    <scope>NUCLEOTIDE SEQUENCE</scope>
    <source>
        <strain evidence="6">CCMP2712</strain>
    </source>
</reference>
<dbReference type="EnsemblProtists" id="EKX35584">
    <property type="protein sequence ID" value="EKX35584"/>
    <property type="gene ID" value="GUITHDRAFT_118287"/>
</dbReference>
<evidence type="ECO:0000256" key="3">
    <source>
        <dbReference type="SAM" id="Phobius"/>
    </source>
</evidence>
<feature type="compositionally biased region" description="Basic and acidic residues" evidence="2">
    <location>
        <begin position="511"/>
        <end position="533"/>
    </location>
</feature>
<proteinExistence type="predicted"/>
<dbReference type="KEGG" id="gtt:GUITHDRAFT_118287"/>
<sequence>MTVPYRLPASSAQGGSAWIQSAVKISSFTLLVSIVLFVSLNAGPRDVSLLSGPQHPDSLDASAQVLHDWLLKRAFAKHKTEREIHEQGLDEIATKILKSLVARKKIKSLARTSALVSDEHVSRGRMYQSSLYHEGSTRDRVARPSIVKALFGRRAEDEQRDRMLHRLRMLEKAVRYVKEDQSPEVRRKFIQIDNFKNADKAINKQEEAVRRKEDDFVNTLLQKNFETFDQKLGFGVDNVVNHYYRHIPSSHSWESPMNSTAGDAVDFLSNSAGKGGSKIVITLQGGEDQSSDTPEIVIGVKRRAAAGTSTSVLSQDESCPCLDTFTYKSSIYSGCIATDGWDRPWCATEGCGTCGNSMISSSCWKFCGTFDETPPKAVNSKDSKGPELPRRAEKQPDTEPAVSTAESGGPVLSPAVCKRDAGKFFCKTDLICVISCEGCTDLPRGAADADGNICSPALDEKTETTAPAAEESRQEDGEVKEESERRGTAEEKKPEHAEEKEAEQEPQPPSRNKEPEVQQEEPERPRKKPQQDKQEEEPKEEEKSKEQPKEERKAPEEKNAAKEEGKEEKPKGDKPREAEASSEGSGGSGEGREPEARKEEEREDQSGRGGGENMRPLTYSSMLPLQRAAWRLQEEARHLSTEQEELRDAQQKARSIEKSIVSTRKELSSREMDGGSVGNGWTLTFLSFGIAILALLIMAAVVAILVLNRSTNVVIEK</sequence>
<feature type="region of interest" description="Disordered" evidence="2">
    <location>
        <begin position="376"/>
        <end position="410"/>
    </location>
</feature>
<keyword evidence="3" id="KW-0472">Membrane</keyword>
<feature type="compositionally biased region" description="Basic and acidic residues" evidence="2">
    <location>
        <begin position="379"/>
        <end position="397"/>
    </location>
</feature>
<keyword evidence="6" id="KW-1185">Reference proteome</keyword>
<feature type="coiled-coil region" evidence="1">
    <location>
        <begin position="629"/>
        <end position="666"/>
    </location>
</feature>
<feature type="compositionally biased region" description="Basic and acidic residues" evidence="2">
    <location>
        <begin position="470"/>
        <end position="499"/>
    </location>
</feature>
<feature type="compositionally biased region" description="Basic and acidic residues" evidence="2">
    <location>
        <begin position="540"/>
        <end position="579"/>
    </location>
</feature>
<reference evidence="4 6" key="1">
    <citation type="journal article" date="2012" name="Nature">
        <title>Algal genomes reveal evolutionary mosaicism and the fate of nucleomorphs.</title>
        <authorList>
            <consortium name="DOE Joint Genome Institute"/>
            <person name="Curtis B.A."/>
            <person name="Tanifuji G."/>
            <person name="Burki F."/>
            <person name="Gruber A."/>
            <person name="Irimia M."/>
            <person name="Maruyama S."/>
            <person name="Arias M.C."/>
            <person name="Ball S.G."/>
            <person name="Gile G.H."/>
            <person name="Hirakawa Y."/>
            <person name="Hopkins J.F."/>
            <person name="Kuo A."/>
            <person name="Rensing S.A."/>
            <person name="Schmutz J."/>
            <person name="Symeonidi A."/>
            <person name="Elias M."/>
            <person name="Eveleigh R.J."/>
            <person name="Herman E.K."/>
            <person name="Klute M.J."/>
            <person name="Nakayama T."/>
            <person name="Obornik M."/>
            <person name="Reyes-Prieto A."/>
            <person name="Armbrust E.V."/>
            <person name="Aves S.J."/>
            <person name="Beiko R.G."/>
            <person name="Coutinho P."/>
            <person name="Dacks J.B."/>
            <person name="Durnford D.G."/>
            <person name="Fast N.M."/>
            <person name="Green B.R."/>
            <person name="Grisdale C.J."/>
            <person name="Hempel F."/>
            <person name="Henrissat B."/>
            <person name="Hoppner M.P."/>
            <person name="Ishida K."/>
            <person name="Kim E."/>
            <person name="Koreny L."/>
            <person name="Kroth P.G."/>
            <person name="Liu Y."/>
            <person name="Malik S.B."/>
            <person name="Maier U.G."/>
            <person name="McRose D."/>
            <person name="Mock T."/>
            <person name="Neilson J.A."/>
            <person name="Onodera N.T."/>
            <person name="Poole A.M."/>
            <person name="Pritham E.J."/>
            <person name="Richards T.A."/>
            <person name="Rocap G."/>
            <person name="Roy S.W."/>
            <person name="Sarai C."/>
            <person name="Schaack S."/>
            <person name="Shirato S."/>
            <person name="Slamovits C.H."/>
            <person name="Spencer D.F."/>
            <person name="Suzuki S."/>
            <person name="Worden A.Z."/>
            <person name="Zauner S."/>
            <person name="Barry K."/>
            <person name="Bell C."/>
            <person name="Bharti A.K."/>
            <person name="Crow J.A."/>
            <person name="Grimwood J."/>
            <person name="Kramer R."/>
            <person name="Lindquist E."/>
            <person name="Lucas S."/>
            <person name="Salamov A."/>
            <person name="McFadden G.I."/>
            <person name="Lane C.E."/>
            <person name="Keeling P.J."/>
            <person name="Gray M.W."/>
            <person name="Grigoriev I.V."/>
            <person name="Archibald J.M."/>
        </authorList>
    </citation>
    <scope>NUCLEOTIDE SEQUENCE</scope>
    <source>
        <strain evidence="4 6">CCMP2712</strain>
    </source>
</reference>
<evidence type="ECO:0000313" key="4">
    <source>
        <dbReference type="EMBL" id="EKX35584.1"/>
    </source>
</evidence>
<reference evidence="5" key="3">
    <citation type="submission" date="2015-06" db="UniProtKB">
        <authorList>
            <consortium name="EnsemblProtists"/>
        </authorList>
    </citation>
    <scope>IDENTIFICATION</scope>
</reference>